<dbReference type="Proteomes" id="UP000091857">
    <property type="component" value="Chromosome 4"/>
</dbReference>
<dbReference type="InterPro" id="IPR039319">
    <property type="entry name" value="ELF3-like"/>
</dbReference>
<evidence type="ECO:0008006" key="4">
    <source>
        <dbReference type="Google" id="ProtNLM"/>
    </source>
</evidence>
<feature type="region of interest" description="Disordered" evidence="1">
    <location>
        <begin position="663"/>
        <end position="741"/>
    </location>
</feature>
<feature type="compositionally biased region" description="Polar residues" evidence="1">
    <location>
        <begin position="83"/>
        <end position="105"/>
    </location>
</feature>
<feature type="region of interest" description="Disordered" evidence="1">
    <location>
        <begin position="258"/>
        <end position="337"/>
    </location>
</feature>
<dbReference type="GO" id="GO:2000028">
    <property type="term" value="P:regulation of photoperiodism, flowering"/>
    <property type="evidence" value="ECO:0007669"/>
    <property type="project" value="InterPro"/>
</dbReference>
<feature type="compositionally biased region" description="Basic and acidic residues" evidence="1">
    <location>
        <begin position="317"/>
        <end position="337"/>
    </location>
</feature>
<dbReference type="Gramene" id="Manes.04G136600.8.v8.1">
    <property type="protein sequence ID" value="Manes.04G136600.8.v8.1.CDS"/>
    <property type="gene ID" value="Manes.04G136600.v8.1"/>
</dbReference>
<comment type="caution">
    <text evidence="2">The sequence shown here is derived from an EMBL/GenBank/DDBJ whole genome shotgun (WGS) entry which is preliminary data.</text>
</comment>
<dbReference type="Gramene" id="Manes.04G136600.7.v8.1">
    <property type="protein sequence ID" value="Manes.04G136600.7.v8.1.CDS"/>
    <property type="gene ID" value="Manes.04G136600.v8.1"/>
</dbReference>
<evidence type="ECO:0000313" key="3">
    <source>
        <dbReference type="Proteomes" id="UP000091857"/>
    </source>
</evidence>
<dbReference type="Gramene" id="Manes.04G136600.1.v8.1">
    <property type="protein sequence ID" value="Manes.04G136600.1.v8.1.CDS"/>
    <property type="gene ID" value="Manes.04G136600.v8.1"/>
</dbReference>
<keyword evidence="3" id="KW-1185">Reference proteome</keyword>
<protein>
    <recommendedName>
        <fullName evidence="4">Early flowering 3</fullName>
    </recommendedName>
</protein>
<evidence type="ECO:0000313" key="2">
    <source>
        <dbReference type="EMBL" id="OAY53111.1"/>
    </source>
</evidence>
<dbReference type="PANTHER" id="PTHR34281">
    <property type="entry name" value="PROTEIN EARLY FLOWERING 3"/>
    <property type="match status" value="1"/>
</dbReference>
<gene>
    <name evidence="2" type="ORF">MANES_04G136600v8</name>
</gene>
<proteinExistence type="predicted"/>
<dbReference type="Gramene" id="Manes.04G136600.6.v8.1">
    <property type="protein sequence ID" value="Manes.04G136600.6.v8.1.CDS"/>
    <property type="gene ID" value="Manes.04G136600.v8.1"/>
</dbReference>
<feature type="region of interest" description="Disordered" evidence="1">
    <location>
        <begin position="67"/>
        <end position="139"/>
    </location>
</feature>
<accession>A0A2C9W2B3</accession>
<feature type="compositionally biased region" description="Polar residues" evidence="1">
    <location>
        <begin position="693"/>
        <end position="706"/>
    </location>
</feature>
<name>A0A2C9W2B3_MANES</name>
<feature type="compositionally biased region" description="Basic and acidic residues" evidence="1">
    <location>
        <begin position="296"/>
        <end position="307"/>
    </location>
</feature>
<dbReference type="EMBL" id="CM004390">
    <property type="protein sequence ID" value="OAY53111.1"/>
    <property type="molecule type" value="Genomic_DNA"/>
</dbReference>
<evidence type="ECO:0000256" key="1">
    <source>
        <dbReference type="SAM" id="MobiDB-lite"/>
    </source>
</evidence>
<dbReference type="AlphaFoldDB" id="A0A2C9W2B3"/>
<reference evidence="3" key="1">
    <citation type="journal article" date="2016" name="Nat. Biotechnol.">
        <title>Sequencing wild and cultivated cassava and related species reveals extensive interspecific hybridization and genetic diversity.</title>
        <authorList>
            <person name="Bredeson J.V."/>
            <person name="Lyons J.B."/>
            <person name="Prochnik S.E."/>
            <person name="Wu G.A."/>
            <person name="Ha C.M."/>
            <person name="Edsinger-Gonzales E."/>
            <person name="Grimwood J."/>
            <person name="Schmutz J."/>
            <person name="Rabbi I.Y."/>
            <person name="Egesi C."/>
            <person name="Nauluvula P."/>
            <person name="Lebot V."/>
            <person name="Ndunguru J."/>
            <person name="Mkamilo G."/>
            <person name="Bart R.S."/>
            <person name="Setter T.L."/>
            <person name="Gleadow R.M."/>
            <person name="Kulakow P."/>
            <person name="Ferguson M.E."/>
            <person name="Rounsley S."/>
            <person name="Rokhsar D.S."/>
        </authorList>
    </citation>
    <scope>NUCLEOTIDE SEQUENCE [LARGE SCALE GENOMIC DNA]</scope>
    <source>
        <strain evidence="3">cv. AM560-2</strain>
    </source>
</reference>
<sequence length="741" mass="80970">MRGLKDEEKLLSPMFPRLHVNDTEKGGPRAPPRNKMALYEQLSIPSQRFSSGSSAMLPLPPNTGSSLVLSMSSSHGGGPERSVFTQFCNSPAPSHSERPYSQSCSGVKLSNKMESQDQKSMSSRNDQSLNTTQPLSSSAKCNSFQSHNLSNFKSFSLKKLGYEHDFRLPSSAQSGAVLNCSSSQQSKDQENRPFWNLSFSMHFQNVSEKQKKVAGSINLKTKEGMWNQNDENTKISKAYPDPLERPASIQSIQVKPSIDVSSNPTGKVKTTESLKRAHPLSNQEHRSSSVVVLKSLHGEENAPKVRSETGPMLSLGDDIRSHNGIETGNKNHEDKRQGSLQVGNVEKHDDVLETAVVDCLSALDASPDDVVRVMGEKQFWKARRTIVNQQRVFTVQVFELHRIMKVQKLIAGSLDLFLEENIYLGKAPSESRVGKKVPSENAIEQPSLIVEPKDNFHEQHASAEFADENAIGKLPFVNNETGKGLLTQQSNYGSHSEGVLPDPLATNAKPSPWCILPPGNQWLVPVMSPSEGLVYKPYTGPCPPTAGFMAPVYGNCGPLSLTAGSGDFLNAAYGVPASRQQGIGILTSTPHLGQTYFPPYGMPVMTPSISGSAVDQVSPFTGPQSKDNQLSVGDINFNLPHQSSCNMSSQRSHVISRIGKFRASNESELQRSTASVPSERPKGDALPLFPTEPTAQESDQNGQTVEPRTCVVKVVPHNPRSATESAARILRSIQEERKQYD</sequence>
<dbReference type="STRING" id="3983.A0A2C9W2B3"/>
<feature type="compositionally biased region" description="Polar residues" evidence="1">
    <location>
        <begin position="118"/>
        <end position="139"/>
    </location>
</feature>
<feature type="region of interest" description="Disordered" evidence="1">
    <location>
        <begin position="1"/>
        <end position="33"/>
    </location>
</feature>
<feature type="compositionally biased region" description="Basic and acidic residues" evidence="1">
    <location>
        <begin position="1"/>
        <end position="10"/>
    </location>
</feature>
<dbReference type="PANTHER" id="PTHR34281:SF7">
    <property type="entry name" value="PROTEIN EARLY FLOWERING 3"/>
    <property type="match status" value="1"/>
</dbReference>
<organism evidence="2 3">
    <name type="scientific">Manihot esculenta</name>
    <name type="common">Cassava</name>
    <name type="synonym">Jatropha manihot</name>
    <dbReference type="NCBI Taxonomy" id="3983"/>
    <lineage>
        <taxon>Eukaryota</taxon>
        <taxon>Viridiplantae</taxon>
        <taxon>Streptophyta</taxon>
        <taxon>Embryophyta</taxon>
        <taxon>Tracheophyta</taxon>
        <taxon>Spermatophyta</taxon>
        <taxon>Magnoliopsida</taxon>
        <taxon>eudicotyledons</taxon>
        <taxon>Gunneridae</taxon>
        <taxon>Pentapetalae</taxon>
        <taxon>rosids</taxon>
        <taxon>fabids</taxon>
        <taxon>Malpighiales</taxon>
        <taxon>Euphorbiaceae</taxon>
        <taxon>Crotonoideae</taxon>
        <taxon>Manihoteae</taxon>
        <taxon>Manihot</taxon>
    </lineage>
</organism>